<accession>A0A5A7S8Y9</accession>
<comment type="caution">
    <text evidence="1">The sequence shown here is derived from an EMBL/GenBank/DDBJ whole genome shotgun (WGS) entry which is preliminary data.</text>
</comment>
<name>A0A5A7S8Y9_9NOCA</name>
<dbReference type="Proteomes" id="UP000322244">
    <property type="component" value="Unassembled WGS sequence"/>
</dbReference>
<keyword evidence="2" id="KW-1185">Reference proteome</keyword>
<reference evidence="1 2" key="1">
    <citation type="submission" date="2019-07" db="EMBL/GenBank/DDBJ databases">
        <title>Rhodococcus cavernicolus sp. nov., isolated from a cave.</title>
        <authorList>
            <person name="Lee S.D."/>
        </authorList>
    </citation>
    <scope>NUCLEOTIDE SEQUENCE [LARGE SCALE GENOMIC DNA]</scope>
    <source>
        <strain evidence="1 2">C1-24</strain>
    </source>
</reference>
<proteinExistence type="predicted"/>
<sequence>MSTDPQALADQLLEAQVQFVLAEFTGDRCAEVVARDVAAALKVADTLILADVVDRENVKATARKGVDDIGGSTIVKDMTAAIADGIYDLAASDDYKLKDVVDRDVVDKLITQFLSMHTLHDRALDRLTESPLVAAAVSRYVNKIVADFLDENRQRAEKLPGMGSLISLGTSAAKKARSVSEPFVGDVAGKSAQFALKRSNSATRDLLQNASLHDAGMELWDVHAGEPVAELRKYLSQDELSKTALLVHELSTTGRNTEYFGQVLDESIDVFFDLYGSYSLAALLPEVGISEDDIVREINRYAPALIEGAKKDGVLADLVRERLEPFFKSDAVTSILAGVSKA</sequence>
<organism evidence="1 2">
    <name type="scientific">Antrihabitans cavernicola</name>
    <dbReference type="NCBI Taxonomy" id="2495913"/>
    <lineage>
        <taxon>Bacteria</taxon>
        <taxon>Bacillati</taxon>
        <taxon>Actinomycetota</taxon>
        <taxon>Actinomycetes</taxon>
        <taxon>Mycobacteriales</taxon>
        <taxon>Nocardiaceae</taxon>
        <taxon>Antrihabitans</taxon>
    </lineage>
</organism>
<dbReference type="RefSeq" id="WP_149432222.1">
    <property type="nucleotide sequence ID" value="NZ_VLNY01000012.1"/>
</dbReference>
<protein>
    <submittedName>
        <fullName evidence="1">Uncharacterized protein</fullName>
    </submittedName>
</protein>
<dbReference type="EMBL" id="VLNY01000012">
    <property type="protein sequence ID" value="KAA0021103.1"/>
    <property type="molecule type" value="Genomic_DNA"/>
</dbReference>
<evidence type="ECO:0000313" key="2">
    <source>
        <dbReference type="Proteomes" id="UP000322244"/>
    </source>
</evidence>
<gene>
    <name evidence="1" type="ORF">FOY51_21030</name>
</gene>
<dbReference type="AlphaFoldDB" id="A0A5A7S8Y9"/>
<dbReference type="OrthoDB" id="3759563at2"/>
<evidence type="ECO:0000313" key="1">
    <source>
        <dbReference type="EMBL" id="KAA0021103.1"/>
    </source>
</evidence>